<evidence type="ECO:0000313" key="3">
    <source>
        <dbReference type="Proteomes" id="UP001265746"/>
    </source>
</evidence>
<proteinExistence type="predicted"/>
<gene>
    <name evidence="2" type="ORF">N8I77_006351</name>
</gene>
<dbReference type="AlphaFoldDB" id="A0AAD9W6I4"/>
<dbReference type="Pfam" id="PF26639">
    <property type="entry name" value="Het-6_barrel"/>
    <property type="match status" value="1"/>
</dbReference>
<keyword evidence="3" id="KW-1185">Reference proteome</keyword>
<dbReference type="EMBL" id="JAUJFL010000003">
    <property type="protein sequence ID" value="KAK2607690.1"/>
    <property type="molecule type" value="Genomic_DNA"/>
</dbReference>
<evidence type="ECO:0000313" key="2">
    <source>
        <dbReference type="EMBL" id="KAK2607690.1"/>
    </source>
</evidence>
<dbReference type="PANTHER" id="PTHR24148">
    <property type="entry name" value="ANKYRIN REPEAT DOMAIN-CONTAINING PROTEIN 39 HOMOLOG-RELATED"/>
    <property type="match status" value="1"/>
</dbReference>
<evidence type="ECO:0000259" key="1">
    <source>
        <dbReference type="Pfam" id="PF06985"/>
    </source>
</evidence>
<feature type="domain" description="Heterokaryon incompatibility" evidence="1">
    <location>
        <begin position="55"/>
        <end position="214"/>
    </location>
</feature>
<protein>
    <recommendedName>
        <fullName evidence="1">Heterokaryon incompatibility domain-containing protein</fullName>
    </recommendedName>
</protein>
<reference evidence="2" key="1">
    <citation type="submission" date="2023-06" db="EMBL/GenBank/DDBJ databases">
        <authorList>
            <person name="Noh H."/>
        </authorList>
    </citation>
    <scope>NUCLEOTIDE SEQUENCE</scope>
    <source>
        <strain evidence="2">DUCC20226</strain>
    </source>
</reference>
<dbReference type="PANTHER" id="PTHR24148:SF64">
    <property type="entry name" value="HETEROKARYON INCOMPATIBILITY DOMAIN-CONTAINING PROTEIN"/>
    <property type="match status" value="1"/>
</dbReference>
<dbReference type="InterPro" id="IPR010730">
    <property type="entry name" value="HET"/>
</dbReference>
<dbReference type="Proteomes" id="UP001265746">
    <property type="component" value="Unassembled WGS sequence"/>
</dbReference>
<accession>A0AAD9W6I4</accession>
<organism evidence="2 3">
    <name type="scientific">Phomopsis amygdali</name>
    <name type="common">Fusicoccum amygdali</name>
    <dbReference type="NCBI Taxonomy" id="1214568"/>
    <lineage>
        <taxon>Eukaryota</taxon>
        <taxon>Fungi</taxon>
        <taxon>Dikarya</taxon>
        <taxon>Ascomycota</taxon>
        <taxon>Pezizomycotina</taxon>
        <taxon>Sordariomycetes</taxon>
        <taxon>Sordariomycetidae</taxon>
        <taxon>Diaporthales</taxon>
        <taxon>Diaporthaceae</taxon>
        <taxon>Diaporthe</taxon>
    </lineage>
</organism>
<comment type="caution">
    <text evidence="2">The sequence shown here is derived from an EMBL/GenBank/DDBJ whole genome shotgun (WGS) entry which is preliminary data.</text>
</comment>
<sequence>MSRDLPPFKYSQLSSDQIRLLTPQFDDAGNLSWQLESVQLPTCDGDGETETLCDYDALSYTWGAQDQTFPINCNGQALGVHKNLNSALQFLARRLRQADSPPRPIWIDAICINQHDGNEKMVQIGRMASIYRQATQLVVWFGPGHGAHNNDTAMSLLPRIIEIGKATFAYLMDSRQPEPDFSYASMPDASSPVWDVLCDILFNDWYSRLWVVQEVAMARSTVGLVGDRAFDLDTVETALGFMLGILANQAQKLGPGLDVLRREGLRRGFDFLRLLDNMSTISIRGYFHRSRDIEFQQTSVPQGPSSTTSDCSPSLQVSILEDADHLLHALHLTTMSHHCFDPRDRVFGVLGFAKHTSQVDEIGLHHNMDLAELYTVFVSYVFVHSGRPSFRKFLWELLSYACLPKKAVTLPSWCPDLQVQREPSTPFSLTLLGKRGFSKANENNALGFTSHDYIYTADTEEVDIRQGSSQNEIVVKGTLFDVVTDVYPAFPDIKYRLDIHLTEYFQMHATIGEWEKSVADKVLGTPGDGKSARVSLDTYWHTLVGNVTTLAAGDLEFTYETLYALRDFQDRMTRLKTKFEELADSDGGYKFTEEDKETLALGRRSPAMSFSRNMCEVQLGGQLFSTSAGRFGFGNVGVRKGDVVCIFNGAVTPNVLRKVRGECQGNAMHILVAQAYIHGMMNGELQELGLEREDIHLV</sequence>
<name>A0AAD9W6I4_PHOAM</name>
<dbReference type="Pfam" id="PF06985">
    <property type="entry name" value="HET"/>
    <property type="match status" value="1"/>
</dbReference>
<dbReference type="InterPro" id="IPR052895">
    <property type="entry name" value="HetReg/Transcr_Mod"/>
</dbReference>